<accession>A0ABW6AAD8</accession>
<dbReference type="EMBL" id="JBHUOZ010000003">
    <property type="protein sequence ID" value="MFD2921475.1"/>
    <property type="molecule type" value="Genomic_DNA"/>
</dbReference>
<dbReference type="Proteomes" id="UP001597511">
    <property type="component" value="Unassembled WGS sequence"/>
</dbReference>
<proteinExistence type="predicted"/>
<name>A0ABW6AAD8_9BACT</name>
<protein>
    <recommendedName>
        <fullName evidence="3">Ferritin-like metal-binding protein YciE</fullName>
    </recommendedName>
</protein>
<evidence type="ECO:0000313" key="2">
    <source>
        <dbReference type="Proteomes" id="UP001597511"/>
    </source>
</evidence>
<keyword evidence="2" id="KW-1185">Reference proteome</keyword>
<gene>
    <name evidence="1" type="ORF">ACFS6H_17235</name>
</gene>
<comment type="caution">
    <text evidence="1">The sequence shown here is derived from an EMBL/GenBank/DDBJ whole genome shotgun (WGS) entry which is preliminary data.</text>
</comment>
<dbReference type="RefSeq" id="WP_386101852.1">
    <property type="nucleotide sequence ID" value="NZ_JBHUOZ010000003.1"/>
</dbReference>
<evidence type="ECO:0000313" key="1">
    <source>
        <dbReference type="EMBL" id="MFD2921475.1"/>
    </source>
</evidence>
<organism evidence="1 2">
    <name type="scientific">Terrimonas rubra</name>
    <dbReference type="NCBI Taxonomy" id="1035890"/>
    <lineage>
        <taxon>Bacteria</taxon>
        <taxon>Pseudomonadati</taxon>
        <taxon>Bacteroidota</taxon>
        <taxon>Chitinophagia</taxon>
        <taxon>Chitinophagales</taxon>
        <taxon>Chitinophagaceae</taxon>
        <taxon>Terrimonas</taxon>
    </lineage>
</organism>
<sequence length="181" mass="20563">MDIVKQIKQHTENLQTVCDRLTAAQLKDLKPAVMGFYYQLPGFEAVIKKYIKISITKDQLTADIVNGNLESYQTAIAKTNAEMDEYADDYEEPEALDIFILEALDNAVADTDAANLVSLFTGVINTLDYYENFSDEPGYWNNLQEQELAFQLEILSTMESNKPLSTSVYQERYNNVDFTAL</sequence>
<evidence type="ECO:0008006" key="3">
    <source>
        <dbReference type="Google" id="ProtNLM"/>
    </source>
</evidence>
<reference evidence="2" key="1">
    <citation type="journal article" date="2019" name="Int. J. Syst. Evol. Microbiol.">
        <title>The Global Catalogue of Microorganisms (GCM) 10K type strain sequencing project: providing services to taxonomists for standard genome sequencing and annotation.</title>
        <authorList>
            <consortium name="The Broad Institute Genomics Platform"/>
            <consortium name="The Broad Institute Genome Sequencing Center for Infectious Disease"/>
            <person name="Wu L."/>
            <person name="Ma J."/>
        </authorList>
    </citation>
    <scope>NUCLEOTIDE SEQUENCE [LARGE SCALE GENOMIC DNA]</scope>
    <source>
        <strain evidence="2">KCTC 23299</strain>
    </source>
</reference>